<feature type="coiled-coil region" evidence="2">
    <location>
        <begin position="192"/>
        <end position="219"/>
    </location>
</feature>
<evidence type="ECO:0000256" key="1">
    <source>
        <dbReference type="PROSITE-ProRule" id="PRU00473"/>
    </source>
</evidence>
<name>A0ABU7R1E5_9FLAO</name>
<feature type="compositionally biased region" description="Low complexity" evidence="3">
    <location>
        <begin position="253"/>
        <end position="287"/>
    </location>
</feature>
<dbReference type="Pfam" id="PF06078">
    <property type="entry name" value="DUF937"/>
    <property type="match status" value="1"/>
</dbReference>
<evidence type="ECO:0000313" key="6">
    <source>
        <dbReference type="Proteomes" id="UP001350005"/>
    </source>
</evidence>
<dbReference type="PANTHER" id="PTHR30329">
    <property type="entry name" value="STATOR ELEMENT OF FLAGELLAR MOTOR COMPLEX"/>
    <property type="match status" value="1"/>
</dbReference>
<comment type="caution">
    <text evidence="5">The sequence shown here is derived from an EMBL/GenBank/DDBJ whole genome shotgun (WGS) entry which is preliminary data.</text>
</comment>
<proteinExistence type="predicted"/>
<dbReference type="InterPro" id="IPR006665">
    <property type="entry name" value="OmpA-like"/>
</dbReference>
<dbReference type="InterPro" id="IPR036737">
    <property type="entry name" value="OmpA-like_sf"/>
</dbReference>
<dbReference type="EMBL" id="JAZGJU010000030">
    <property type="protein sequence ID" value="MEE6128627.1"/>
    <property type="molecule type" value="Genomic_DNA"/>
</dbReference>
<feature type="domain" description="OmpA-like" evidence="4">
    <location>
        <begin position="328"/>
        <end position="445"/>
    </location>
</feature>
<protein>
    <submittedName>
        <fullName evidence="5">OmpA family protein</fullName>
    </submittedName>
</protein>
<evidence type="ECO:0000256" key="3">
    <source>
        <dbReference type="SAM" id="MobiDB-lite"/>
    </source>
</evidence>
<dbReference type="InterPro" id="IPR050330">
    <property type="entry name" value="Bact_OuterMem_StrucFunc"/>
</dbReference>
<evidence type="ECO:0000259" key="4">
    <source>
        <dbReference type="PROSITE" id="PS51123"/>
    </source>
</evidence>
<dbReference type="Pfam" id="PF00691">
    <property type="entry name" value="OmpA"/>
    <property type="match status" value="1"/>
</dbReference>
<keyword evidence="6" id="KW-1185">Reference proteome</keyword>
<dbReference type="Proteomes" id="UP001350005">
    <property type="component" value="Unassembled WGS sequence"/>
</dbReference>
<dbReference type="PROSITE" id="PS51123">
    <property type="entry name" value="OMPA_2"/>
    <property type="match status" value="1"/>
</dbReference>
<keyword evidence="1" id="KW-0472">Membrane</keyword>
<evidence type="ECO:0000313" key="5">
    <source>
        <dbReference type="EMBL" id="MEE6128627.1"/>
    </source>
</evidence>
<dbReference type="PANTHER" id="PTHR30329:SF21">
    <property type="entry name" value="LIPOPROTEIN YIAD-RELATED"/>
    <property type="match status" value="1"/>
</dbReference>
<reference evidence="5 6" key="1">
    <citation type="submission" date="2024-01" db="EMBL/GenBank/DDBJ databases">
        <title>Whole genome of Chryseobacterium arthrosphaerae NNCa 2741.</title>
        <authorList>
            <person name="Boriskina E.V."/>
            <person name="Gordinskaya N.A."/>
            <person name="Kropotov V.S."/>
            <person name="Alekseeva A.E."/>
            <person name="Makhova M.A."/>
            <person name="Kryazhev D.V."/>
            <person name="Shkurkina I.S."/>
        </authorList>
    </citation>
    <scope>NUCLEOTIDE SEQUENCE [LARGE SCALE GENOMIC DNA]</scope>
    <source>
        <strain evidence="5 6">NNCa 2741</strain>
    </source>
</reference>
<evidence type="ECO:0000256" key="2">
    <source>
        <dbReference type="SAM" id="Coils"/>
    </source>
</evidence>
<keyword evidence="2" id="KW-0175">Coiled coil</keyword>
<dbReference type="CDD" id="cd07185">
    <property type="entry name" value="OmpA_C-like"/>
    <property type="match status" value="1"/>
</dbReference>
<dbReference type="RefSeq" id="WP_123841602.1">
    <property type="nucleotide sequence ID" value="NZ_CP033811.1"/>
</dbReference>
<accession>A0ABU7R1E5</accession>
<dbReference type="Gene3D" id="3.30.1330.60">
    <property type="entry name" value="OmpA-like domain"/>
    <property type="match status" value="1"/>
</dbReference>
<dbReference type="InterPro" id="IPR009282">
    <property type="entry name" value="DUF937"/>
</dbReference>
<sequence>MSLNVIDLIKGQLGPALVSQAAAQFGESESGISKAIGGLLPAVVGGLANNADNPGVVDAITKASSSGILGNLLGGSSNNPIITSLLSSLFGDKIGGLVNSIASFSGISNNSAGSLLNLVTGATVGTVGKYAADNNLGASGISSLLNDQKGIVSSLLPAGLSLASFGLGAENWFGQAKETVSSVASTTRDNIAEDVATARENVTERAREVREQFENNNNNNQGGGSIWKWLLPLLLLIAAAYFLWKQCEKKETTTTTTTTSDSASTGSTADTASVTGTGTATPAPATAKTDENIDLNGVMLKGYKGGMEDQMIAFLKSDGYKNAADDSALKDKWYDFDHVNFKIGKSNELEAGSQGQLDNLVAILKAFPDAKIKIGGYTDKTGDEAKNVKLSKERAEYIKAALVKAGVGAQVLEAEGYGSKFAKVDASASDAERAADRKMAVRFAK</sequence>
<feature type="region of interest" description="Disordered" evidence="3">
    <location>
        <begin position="253"/>
        <end position="288"/>
    </location>
</feature>
<dbReference type="SUPFAM" id="SSF103088">
    <property type="entry name" value="OmpA-like"/>
    <property type="match status" value="1"/>
</dbReference>
<gene>
    <name evidence="5" type="ORF">V2E39_14620</name>
</gene>
<organism evidence="5 6">
    <name type="scientific">Chryseobacterium arthrosphaerae</name>
    <dbReference type="NCBI Taxonomy" id="651561"/>
    <lineage>
        <taxon>Bacteria</taxon>
        <taxon>Pseudomonadati</taxon>
        <taxon>Bacteroidota</taxon>
        <taxon>Flavobacteriia</taxon>
        <taxon>Flavobacteriales</taxon>
        <taxon>Weeksellaceae</taxon>
        <taxon>Chryseobacterium group</taxon>
        <taxon>Chryseobacterium</taxon>
    </lineage>
</organism>